<proteinExistence type="predicted"/>
<keyword evidence="6" id="KW-0804">Transcription</keyword>
<dbReference type="InterPro" id="IPR002110">
    <property type="entry name" value="Ankyrin_rpt"/>
</dbReference>
<keyword evidence="12" id="KW-1185">Reference proteome</keyword>
<reference evidence="13" key="1">
    <citation type="submission" date="2025-08" db="UniProtKB">
        <authorList>
            <consortium name="RefSeq"/>
        </authorList>
    </citation>
    <scope>IDENTIFICATION</scope>
    <source>
        <tissue evidence="13">Whole sample</tissue>
    </source>
</reference>
<dbReference type="GO" id="GO:0006325">
    <property type="term" value="P:chromatin organization"/>
    <property type="evidence" value="ECO:0007669"/>
    <property type="project" value="UniProtKB-KW"/>
</dbReference>
<feature type="domain" description="MSL3 chromodomain-like" evidence="11">
    <location>
        <begin position="10"/>
        <end position="86"/>
    </location>
</feature>
<feature type="compositionally biased region" description="Basic and acidic residues" evidence="9">
    <location>
        <begin position="401"/>
        <end position="418"/>
    </location>
</feature>
<evidence type="ECO:0000256" key="6">
    <source>
        <dbReference type="ARBA" id="ARBA00023163"/>
    </source>
</evidence>
<keyword evidence="7" id="KW-0539">Nucleus</keyword>
<dbReference type="FunFam" id="2.30.30.140:FF:000042">
    <property type="entry name" value="male-specific lethal 3 homolog"/>
    <property type="match status" value="1"/>
</dbReference>
<feature type="region of interest" description="Disordered" evidence="9">
    <location>
        <begin position="311"/>
        <end position="352"/>
    </location>
</feature>
<dbReference type="SMART" id="SM00248">
    <property type="entry name" value="ANK"/>
    <property type="match status" value="13"/>
</dbReference>
<feature type="repeat" description="ANK" evidence="8">
    <location>
        <begin position="698"/>
        <end position="730"/>
    </location>
</feature>
<dbReference type="PROSITE" id="PS50088">
    <property type="entry name" value="ANK_REPEAT"/>
    <property type="match status" value="4"/>
</dbReference>
<feature type="domain" description="MRG" evidence="10">
    <location>
        <begin position="182"/>
        <end position="563"/>
    </location>
</feature>
<sequence length="1189" mass="133193">MSTRGVKFAYSTGEHVLCFEPDPTKARVLYDAKILDATTTKDMSGIKIPAYHVHFQGWNNSWDRIVPETYVLKYTEENKQLMKKLADTTKKYRINSARNRRIDRILRKAFMGKPPLFEEDGDSPYEDEDYISSESEDEKTDGDDRGDNKDDPENTEQIQNGLTQEYDNQSTNSSEDGGSSYSNKSEDKKRKINVEIDLPPLLREELEKDFIAINRQNMLLNLPAQPNIVSILEEFVKSFCVNILFNNSAKTSVHTKEGSSSVPVERNIPLCKEMADGLRLCFDYTLPLILLYASERAQLDRLLSSQKNKSHCTSSAVNSPFISKKSPMKRKHGLRTNTTSSSNGNLSPKIPKLSPEIFKDKIEFEVAEQDELAPRRLTRQSVLDNAKKVIDAKQASSESLVHSEDTDKEEQKADTSRKKEMRRSRRHSSSHPSCSTSTIKTEPSDTGVEPQGTREHEDAPPPLLIPSSVSSQKPSDNGSQDSKGSSGASSESCREDILDRILSWQLLPPEKVQAHPNTPSLLYGAQHLLRLFVKLPDLITSMNMEDHKIKALLSLIHCFLEKMALAENLNRAIIKGDLALVQKLVREGAAMDFLLGMRGTALCAALSANQSDIAQFLIQAGCGVNVEDYDKEPPIFLAISKKCFDVVHRLTLHPKCNLNKYDPLTNVSPLALAVKNNHKDVVKWFIDAGADLNVTDHIDNTALHIAIQDQNYDMMDMLVKGGCDLSKNDSTGRYPIHIVSGKGDVRGLKILLQKWISATDVLPEEFALYPFISTRDKECARQLLNKTTKAGQSTSTPLHFAILNGHGVMSKYLLRYGASPDETEESIVESPLLAAISAASSHRGQIDATTVSWLLNAGANPNACGKLSSTTMFTYIESPIMLACRLNNVEILEILLHHGANLVTKNPDIGQINKKSLLSIAFSHSAIEMARCLLYKYNVLDNDTQDSWSEQEESLLMSLSDLYHPEVKEFTQTVIVHENPTEYVLQKCLSNAIMMNNTNYALALLQHGMDVNRMNSDGLCAIHNCIKGSSTNKDFLLKLLQAGSDINLRTSDGLTPLEMCLEYYDEDHIDMAYFLIEAGCVIPNTFGVSMNTDRDDRQSVDLDNSDDSDNDLSDDSDGPAAFSEDRHLQKIVTTLQRLPQSLLQRCLHILRMHFAHNKIPFDSINLLPLPRKLLELLMFERFQQSFRRT</sequence>
<dbReference type="Gene3D" id="1.10.274.30">
    <property type="entry name" value="MRG domain"/>
    <property type="match status" value="2"/>
</dbReference>
<dbReference type="PANTHER" id="PTHR24198">
    <property type="entry name" value="ANKYRIN REPEAT AND PROTEIN KINASE DOMAIN-CONTAINING PROTEIN"/>
    <property type="match status" value="1"/>
</dbReference>
<dbReference type="PANTHER" id="PTHR24198:SF165">
    <property type="entry name" value="ANKYRIN REPEAT-CONTAINING PROTEIN-RELATED"/>
    <property type="match status" value="1"/>
</dbReference>
<evidence type="ECO:0000256" key="5">
    <source>
        <dbReference type="ARBA" id="ARBA00023043"/>
    </source>
</evidence>
<feature type="compositionally biased region" description="Acidic residues" evidence="9">
    <location>
        <begin position="1103"/>
        <end position="1117"/>
    </location>
</feature>
<dbReference type="Proteomes" id="UP000694844">
    <property type="component" value="Chromosome 3"/>
</dbReference>
<keyword evidence="2" id="KW-0677">Repeat</keyword>
<dbReference type="GO" id="GO:0010468">
    <property type="term" value="P:regulation of gene expression"/>
    <property type="evidence" value="ECO:0007669"/>
    <property type="project" value="UniProtKB-ARBA"/>
</dbReference>
<dbReference type="GeneID" id="111126412"/>
<feature type="repeat" description="ANK" evidence="8">
    <location>
        <begin position="875"/>
        <end position="907"/>
    </location>
</feature>
<protein>
    <submittedName>
        <fullName evidence="13">Uncharacterized protein LOC111126412 isoform X3</fullName>
    </submittedName>
</protein>
<feature type="compositionally biased region" description="Low complexity" evidence="9">
    <location>
        <begin position="336"/>
        <end position="345"/>
    </location>
</feature>
<feature type="compositionally biased region" description="Polar residues" evidence="9">
    <location>
        <begin position="311"/>
        <end position="321"/>
    </location>
</feature>
<dbReference type="Pfam" id="PF22732">
    <property type="entry name" value="MSL3_chromo-like"/>
    <property type="match status" value="1"/>
</dbReference>
<dbReference type="Gene3D" id="1.25.40.20">
    <property type="entry name" value="Ankyrin repeat-containing domain"/>
    <property type="match status" value="3"/>
</dbReference>
<dbReference type="InterPro" id="IPR053820">
    <property type="entry name" value="MSL3_chromo-like"/>
</dbReference>
<evidence type="ECO:0000313" key="13">
    <source>
        <dbReference type="RefSeq" id="XP_022326748.1"/>
    </source>
</evidence>
<dbReference type="OrthoDB" id="10044771at2759"/>
<keyword evidence="5 8" id="KW-0040">ANK repeat</keyword>
<dbReference type="PROSITE" id="PS51640">
    <property type="entry name" value="MRG"/>
    <property type="match status" value="1"/>
</dbReference>
<evidence type="ECO:0000313" key="12">
    <source>
        <dbReference type="Proteomes" id="UP000694844"/>
    </source>
</evidence>
<evidence type="ECO:0000256" key="4">
    <source>
        <dbReference type="ARBA" id="ARBA00023015"/>
    </source>
</evidence>
<dbReference type="InterPro" id="IPR026541">
    <property type="entry name" value="MRG_dom"/>
</dbReference>
<evidence type="ECO:0000256" key="7">
    <source>
        <dbReference type="ARBA" id="ARBA00023242"/>
    </source>
</evidence>
<evidence type="ECO:0000259" key="11">
    <source>
        <dbReference type="Pfam" id="PF22732"/>
    </source>
</evidence>
<dbReference type="Gene3D" id="2.30.30.140">
    <property type="match status" value="1"/>
</dbReference>
<name>A0A8B8DFN9_CRAVI</name>
<feature type="compositionally biased region" description="Acidic residues" evidence="9">
    <location>
        <begin position="117"/>
        <end position="141"/>
    </location>
</feature>
<evidence type="ECO:0000256" key="9">
    <source>
        <dbReference type="SAM" id="MobiDB-lite"/>
    </source>
</evidence>
<evidence type="ECO:0000256" key="8">
    <source>
        <dbReference type="PROSITE-ProRule" id="PRU00023"/>
    </source>
</evidence>
<evidence type="ECO:0000256" key="1">
    <source>
        <dbReference type="ARBA" id="ARBA00004123"/>
    </source>
</evidence>
<keyword evidence="4" id="KW-0805">Transcription regulation</keyword>
<gene>
    <name evidence="13" type="primary">LOC111126412</name>
</gene>
<dbReference type="Pfam" id="PF12796">
    <property type="entry name" value="Ank_2"/>
    <property type="match status" value="2"/>
</dbReference>
<dbReference type="PROSITE" id="PS50297">
    <property type="entry name" value="ANK_REP_REGION"/>
    <property type="match status" value="4"/>
</dbReference>
<evidence type="ECO:0000256" key="2">
    <source>
        <dbReference type="ARBA" id="ARBA00022737"/>
    </source>
</evidence>
<dbReference type="InterPro" id="IPR038217">
    <property type="entry name" value="MRG_C_sf"/>
</dbReference>
<dbReference type="SUPFAM" id="SSF54160">
    <property type="entry name" value="Chromo domain-like"/>
    <property type="match status" value="1"/>
</dbReference>
<dbReference type="InterPro" id="IPR016197">
    <property type="entry name" value="Chromo-like_dom_sf"/>
</dbReference>
<dbReference type="GO" id="GO:0005634">
    <property type="term" value="C:nucleus"/>
    <property type="evidence" value="ECO:0007669"/>
    <property type="project" value="UniProtKB-SubCell"/>
</dbReference>
<accession>A0A8B8DFN9</accession>
<feature type="region of interest" description="Disordered" evidence="9">
    <location>
        <begin position="1092"/>
        <end position="1121"/>
    </location>
</feature>
<keyword evidence="3" id="KW-0156">Chromatin regulator</keyword>
<dbReference type="RefSeq" id="XP_022326748.1">
    <property type="nucleotide sequence ID" value="XM_022471040.1"/>
</dbReference>
<comment type="subcellular location">
    <subcellularLocation>
        <location evidence="1">Nucleus</location>
    </subcellularLocation>
</comment>
<dbReference type="InterPro" id="IPR036770">
    <property type="entry name" value="Ankyrin_rpt-contain_sf"/>
</dbReference>
<feature type="region of interest" description="Disordered" evidence="9">
    <location>
        <begin position="114"/>
        <end position="188"/>
    </location>
</feature>
<feature type="repeat" description="ANK" evidence="8">
    <location>
        <begin position="665"/>
        <end position="697"/>
    </location>
</feature>
<organism evidence="12 13">
    <name type="scientific">Crassostrea virginica</name>
    <name type="common">Eastern oyster</name>
    <dbReference type="NCBI Taxonomy" id="6565"/>
    <lineage>
        <taxon>Eukaryota</taxon>
        <taxon>Metazoa</taxon>
        <taxon>Spiralia</taxon>
        <taxon>Lophotrochozoa</taxon>
        <taxon>Mollusca</taxon>
        <taxon>Bivalvia</taxon>
        <taxon>Autobranchia</taxon>
        <taxon>Pteriomorphia</taxon>
        <taxon>Ostreida</taxon>
        <taxon>Ostreoidea</taxon>
        <taxon>Ostreidae</taxon>
        <taxon>Crassostrea</taxon>
    </lineage>
</organism>
<evidence type="ECO:0000259" key="10">
    <source>
        <dbReference type="Pfam" id="PF05712"/>
    </source>
</evidence>
<feature type="compositionally biased region" description="Basic and acidic residues" evidence="9">
    <location>
        <begin position="142"/>
        <end position="152"/>
    </location>
</feature>
<dbReference type="AlphaFoldDB" id="A0A8B8DFN9"/>
<feature type="repeat" description="ANK" evidence="8">
    <location>
        <begin position="793"/>
        <end position="825"/>
    </location>
</feature>
<dbReference type="Pfam" id="PF00023">
    <property type="entry name" value="Ank"/>
    <property type="match status" value="2"/>
</dbReference>
<dbReference type="Pfam" id="PF05712">
    <property type="entry name" value="MRG"/>
    <property type="match status" value="1"/>
</dbReference>
<feature type="compositionally biased region" description="Polar residues" evidence="9">
    <location>
        <begin position="155"/>
        <end position="183"/>
    </location>
</feature>
<feature type="compositionally biased region" description="Basic residues" evidence="9">
    <location>
        <begin position="419"/>
        <end position="429"/>
    </location>
</feature>
<dbReference type="SUPFAM" id="SSF48403">
    <property type="entry name" value="Ankyrin repeat"/>
    <property type="match status" value="2"/>
</dbReference>
<feature type="compositionally biased region" description="Low complexity" evidence="9">
    <location>
        <begin position="478"/>
        <end position="491"/>
    </location>
</feature>
<evidence type="ECO:0000256" key="3">
    <source>
        <dbReference type="ARBA" id="ARBA00022853"/>
    </source>
</evidence>
<dbReference type="GO" id="GO:0072487">
    <property type="term" value="C:MSL complex"/>
    <property type="evidence" value="ECO:0007669"/>
    <property type="project" value="UniProtKB-ARBA"/>
</dbReference>
<feature type="region of interest" description="Disordered" evidence="9">
    <location>
        <begin position="392"/>
        <end position="492"/>
    </location>
</feature>